<name>A0AAW5F8Y7_CLOSY</name>
<organism evidence="6 7">
    <name type="scientific">Clostridium symbiosum</name>
    <name type="common">Bacteroides symbiosus</name>
    <dbReference type="NCBI Taxonomy" id="1512"/>
    <lineage>
        <taxon>Bacteria</taxon>
        <taxon>Bacillati</taxon>
        <taxon>Bacillota</taxon>
        <taxon>Clostridia</taxon>
        <taxon>Lachnospirales</taxon>
        <taxon>Lachnospiraceae</taxon>
        <taxon>Otoolea</taxon>
    </lineage>
</organism>
<evidence type="ECO:0000313" key="6">
    <source>
        <dbReference type="EMBL" id="MCK0088323.1"/>
    </source>
</evidence>
<dbReference type="EMBL" id="JAINVB010000001">
    <property type="protein sequence ID" value="MCK0088323.1"/>
    <property type="molecule type" value="Genomic_DNA"/>
</dbReference>
<evidence type="ECO:0000256" key="1">
    <source>
        <dbReference type="ARBA" id="ARBA00022741"/>
    </source>
</evidence>
<dbReference type="FunFam" id="3.40.50.300:FF:000006">
    <property type="entry name" value="DNA-binding transcriptional regulator NtrC"/>
    <property type="match status" value="1"/>
</dbReference>
<keyword evidence="4" id="KW-0804">Transcription</keyword>
<reference evidence="6" key="1">
    <citation type="journal article" date="2022" name="Cell Host Microbe">
        <title>Colonization of the live biotherapeutic product VE303 and modulation of the microbiota and metabolites in healthy volunteers.</title>
        <authorList>
            <person name="Dsouza M."/>
            <person name="Menon R."/>
            <person name="Crossette E."/>
            <person name="Bhattarai S.K."/>
            <person name="Schneider J."/>
            <person name="Kim Y.G."/>
            <person name="Reddy S."/>
            <person name="Caballero S."/>
            <person name="Felix C."/>
            <person name="Cornacchione L."/>
            <person name="Hendrickson J."/>
            <person name="Watson A.R."/>
            <person name="Minot S.S."/>
            <person name="Greenfield N."/>
            <person name="Schopf L."/>
            <person name="Szabady R."/>
            <person name="Patarroyo J."/>
            <person name="Smith W."/>
            <person name="Harrison P."/>
            <person name="Kuijper E.J."/>
            <person name="Kelly C.P."/>
            <person name="Olle B."/>
            <person name="Bobilev D."/>
            <person name="Silber J.L."/>
            <person name="Bucci V."/>
            <person name="Roberts B."/>
            <person name="Faith J."/>
            <person name="Norman J.M."/>
        </authorList>
    </citation>
    <scope>NUCLEOTIDE SEQUENCE</scope>
    <source>
        <strain evidence="6">VE303-04</strain>
    </source>
</reference>
<dbReference type="SUPFAM" id="SSF46689">
    <property type="entry name" value="Homeodomain-like"/>
    <property type="match status" value="1"/>
</dbReference>
<dbReference type="SMART" id="SM00382">
    <property type="entry name" value="AAA"/>
    <property type="match status" value="1"/>
</dbReference>
<proteinExistence type="predicted"/>
<dbReference type="Proteomes" id="UP001203136">
    <property type="component" value="Unassembled WGS sequence"/>
</dbReference>
<dbReference type="Gene3D" id="1.10.10.60">
    <property type="entry name" value="Homeodomain-like"/>
    <property type="match status" value="1"/>
</dbReference>
<evidence type="ECO:0000259" key="5">
    <source>
        <dbReference type="PROSITE" id="PS50045"/>
    </source>
</evidence>
<keyword evidence="2" id="KW-0067">ATP-binding</keyword>
<evidence type="ECO:0000256" key="4">
    <source>
        <dbReference type="ARBA" id="ARBA00023163"/>
    </source>
</evidence>
<dbReference type="InterPro" id="IPR002078">
    <property type="entry name" value="Sigma_54_int"/>
</dbReference>
<dbReference type="InterPro" id="IPR002197">
    <property type="entry name" value="HTH_Fis"/>
</dbReference>
<dbReference type="InterPro" id="IPR058031">
    <property type="entry name" value="AAA_lid_NorR"/>
</dbReference>
<evidence type="ECO:0000256" key="3">
    <source>
        <dbReference type="ARBA" id="ARBA00023015"/>
    </source>
</evidence>
<dbReference type="GO" id="GO:0043565">
    <property type="term" value="F:sequence-specific DNA binding"/>
    <property type="evidence" value="ECO:0007669"/>
    <property type="project" value="InterPro"/>
</dbReference>
<dbReference type="InterPro" id="IPR003593">
    <property type="entry name" value="AAA+_ATPase"/>
</dbReference>
<keyword evidence="3" id="KW-0805">Transcription regulation</keyword>
<dbReference type="PROSITE" id="PS50045">
    <property type="entry name" value="SIGMA54_INTERACT_4"/>
    <property type="match status" value="1"/>
</dbReference>
<dbReference type="Gene3D" id="3.40.50.300">
    <property type="entry name" value="P-loop containing nucleotide triphosphate hydrolases"/>
    <property type="match status" value="1"/>
</dbReference>
<dbReference type="InterPro" id="IPR027417">
    <property type="entry name" value="P-loop_NTPase"/>
</dbReference>
<sequence>MPSILLEVQETVMKYADIMSKVAQVEVEVVDENLFRVAGTGIFEQHVNEDMAQEGYVYEHLLRTGNVEIIYNPGKERLCQKCPKMDICNEEIEISMPIRLGGEIIGVIGLVGSTPEQKERVLSNEKMYLDLLAQIAEFIAVKAGELTESKKRAVLLDALDCVINHVEKGILILGGDNVVTMANEPAKRQLSVDMPEGQMAVVTPTGDNFSRQNEYKILLNGKEYFVMGHLYDLDQDPRRYSKVLIFESTREMQERFYEITNTVNPLSTFNIIGTSPQTRQMQEEIKKIARSTSTVLITGESGTGKELVATAIWKASDRRDNRFIAINCGAIPEPLLESELFGYVKGAFTGADPNGRMGKFELANKGVIFLDEIGDMPLYLQVKLLRVIQERKITRIGSNQVIPIDVRIIAATNKDLKEMMYNNKFREDLYYRLNVIPLKIAPLRERREDIRELVYYFAKRYASLFGKNLQKISEETMEHLYEYPWYGNIRELENTVEFMINMMEEDGVLNMGTLPANISEPQPGVGKTGASGTVVTDMVTPLRELERSEIAKAIRIYGNDTEGKKQAAKKLGIGLATLYRKMEGTDDTAGKR</sequence>
<dbReference type="GO" id="GO:0006355">
    <property type="term" value="P:regulation of DNA-templated transcription"/>
    <property type="evidence" value="ECO:0007669"/>
    <property type="project" value="InterPro"/>
</dbReference>
<keyword evidence="1" id="KW-0547">Nucleotide-binding</keyword>
<dbReference type="InterPro" id="IPR025662">
    <property type="entry name" value="Sigma_54_int_dom_ATP-bd_1"/>
</dbReference>
<dbReference type="Gene3D" id="1.10.8.60">
    <property type="match status" value="1"/>
</dbReference>
<dbReference type="PANTHER" id="PTHR32071">
    <property type="entry name" value="TRANSCRIPTIONAL REGULATORY PROTEIN"/>
    <property type="match status" value="1"/>
</dbReference>
<dbReference type="RefSeq" id="WP_195303926.1">
    <property type="nucleotide sequence ID" value="NZ_JADMVM010000007.1"/>
</dbReference>
<evidence type="ECO:0000256" key="2">
    <source>
        <dbReference type="ARBA" id="ARBA00022840"/>
    </source>
</evidence>
<dbReference type="GO" id="GO:0005524">
    <property type="term" value="F:ATP binding"/>
    <property type="evidence" value="ECO:0007669"/>
    <property type="project" value="UniProtKB-KW"/>
</dbReference>
<dbReference type="SUPFAM" id="SSF52540">
    <property type="entry name" value="P-loop containing nucleoside triphosphate hydrolases"/>
    <property type="match status" value="1"/>
</dbReference>
<accession>A0AAW5F8Y7</accession>
<gene>
    <name evidence="6" type="ORF">K5I21_21110</name>
</gene>
<dbReference type="PROSITE" id="PS00675">
    <property type="entry name" value="SIGMA54_INTERACT_1"/>
    <property type="match status" value="1"/>
</dbReference>
<dbReference type="CDD" id="cd00009">
    <property type="entry name" value="AAA"/>
    <property type="match status" value="1"/>
</dbReference>
<evidence type="ECO:0000313" key="7">
    <source>
        <dbReference type="Proteomes" id="UP001203136"/>
    </source>
</evidence>
<feature type="domain" description="Sigma-54 factor interaction" evidence="5">
    <location>
        <begin position="271"/>
        <end position="501"/>
    </location>
</feature>
<dbReference type="InterPro" id="IPR009057">
    <property type="entry name" value="Homeodomain-like_sf"/>
</dbReference>
<dbReference type="PANTHER" id="PTHR32071:SF57">
    <property type="entry name" value="C4-DICARBOXYLATE TRANSPORT TRANSCRIPTIONAL REGULATORY PROTEIN DCTD"/>
    <property type="match status" value="1"/>
</dbReference>
<dbReference type="Pfam" id="PF25601">
    <property type="entry name" value="AAA_lid_14"/>
    <property type="match status" value="1"/>
</dbReference>
<dbReference type="Pfam" id="PF00158">
    <property type="entry name" value="Sigma54_activat"/>
    <property type="match status" value="1"/>
</dbReference>
<dbReference type="AlphaFoldDB" id="A0AAW5F8Y7"/>
<protein>
    <submittedName>
        <fullName evidence="6">Sigma 54-interacting transcriptional regulator</fullName>
    </submittedName>
</protein>
<dbReference type="Pfam" id="PF02954">
    <property type="entry name" value="HTH_8"/>
    <property type="match status" value="1"/>
</dbReference>
<comment type="caution">
    <text evidence="6">The sequence shown here is derived from an EMBL/GenBank/DDBJ whole genome shotgun (WGS) entry which is preliminary data.</text>
</comment>